<dbReference type="PANTHER" id="PTHR23024:SF24">
    <property type="entry name" value="ALPHA_BETA HYDROLASE FOLD-3 DOMAIN-CONTAINING PROTEIN"/>
    <property type="match status" value="1"/>
</dbReference>
<dbReference type="Pfam" id="PF07859">
    <property type="entry name" value="Abhydrolase_3"/>
    <property type="match status" value="1"/>
</dbReference>
<protein>
    <recommendedName>
        <fullName evidence="1">Alpha/beta hydrolase fold-3 domain-containing protein</fullName>
    </recommendedName>
</protein>
<dbReference type="Proteomes" id="UP001141806">
    <property type="component" value="Unassembled WGS sequence"/>
</dbReference>
<dbReference type="GO" id="GO:0016787">
    <property type="term" value="F:hydrolase activity"/>
    <property type="evidence" value="ECO:0007669"/>
    <property type="project" value="InterPro"/>
</dbReference>
<keyword evidence="3" id="KW-1185">Reference proteome</keyword>
<dbReference type="Gene3D" id="3.40.50.1820">
    <property type="entry name" value="alpha/beta hydrolase"/>
    <property type="match status" value="1"/>
</dbReference>
<accession>A0A9Q0K9J7</accession>
<evidence type="ECO:0000259" key="1">
    <source>
        <dbReference type="Pfam" id="PF07859"/>
    </source>
</evidence>
<dbReference type="PANTHER" id="PTHR23024">
    <property type="entry name" value="ARYLACETAMIDE DEACETYLASE"/>
    <property type="match status" value="1"/>
</dbReference>
<dbReference type="OrthoDB" id="408631at2759"/>
<dbReference type="SUPFAM" id="SSF53474">
    <property type="entry name" value="alpha/beta-Hydrolases"/>
    <property type="match status" value="1"/>
</dbReference>
<dbReference type="InterPro" id="IPR013094">
    <property type="entry name" value="AB_hydrolase_3"/>
</dbReference>
<proteinExistence type="predicted"/>
<organism evidence="2 3">
    <name type="scientific">Protea cynaroides</name>
    <dbReference type="NCBI Taxonomy" id="273540"/>
    <lineage>
        <taxon>Eukaryota</taxon>
        <taxon>Viridiplantae</taxon>
        <taxon>Streptophyta</taxon>
        <taxon>Embryophyta</taxon>
        <taxon>Tracheophyta</taxon>
        <taxon>Spermatophyta</taxon>
        <taxon>Magnoliopsida</taxon>
        <taxon>Proteales</taxon>
        <taxon>Proteaceae</taxon>
        <taxon>Protea</taxon>
    </lineage>
</organism>
<sequence length="340" mass="37867">MTDVIQRSDGTINRRLHDIIDLSVKASDKPIGGVKTSDITVDAARNLWFRLYTPTDTVAAAGAAGLTLPVIIFFHGGGFAFFSAGSIFYHNLCCRLACKIPAVVISVNYRLSPEHRFPSQYDDGLDTLKFLDEAKLSDFPADLSRCFLAGDSAGANLAHHVACRIGEAELRRLRVIGQISVQPFLGGEERTASENRLTKAALVTIPRTDWVWKAFLPEGENRDHEAVNVMGPRAVDLRGVKYPKTMVVVGGFDPLQDRQRQFREWLRRSGKEVELIEYSNAVHAFYFFPELPESSELMDENLQIEGGTYDGSIYFANDMHLTALFAVHLSSTMEPNLQLL</sequence>
<reference evidence="2" key="1">
    <citation type="journal article" date="2023" name="Plant J.">
        <title>The genome of the king protea, Protea cynaroides.</title>
        <authorList>
            <person name="Chang J."/>
            <person name="Duong T.A."/>
            <person name="Schoeman C."/>
            <person name="Ma X."/>
            <person name="Roodt D."/>
            <person name="Barker N."/>
            <person name="Li Z."/>
            <person name="Van de Peer Y."/>
            <person name="Mizrachi E."/>
        </authorList>
    </citation>
    <scope>NUCLEOTIDE SEQUENCE</scope>
    <source>
        <tissue evidence="2">Young leaves</tissue>
    </source>
</reference>
<evidence type="ECO:0000313" key="2">
    <source>
        <dbReference type="EMBL" id="KAJ4966416.1"/>
    </source>
</evidence>
<gene>
    <name evidence="2" type="ORF">NE237_018265</name>
</gene>
<comment type="caution">
    <text evidence="2">The sequence shown here is derived from an EMBL/GenBank/DDBJ whole genome shotgun (WGS) entry which is preliminary data.</text>
</comment>
<feature type="domain" description="Alpha/beta hydrolase fold-3" evidence="1">
    <location>
        <begin position="71"/>
        <end position="286"/>
    </location>
</feature>
<evidence type="ECO:0000313" key="3">
    <source>
        <dbReference type="Proteomes" id="UP001141806"/>
    </source>
</evidence>
<dbReference type="InterPro" id="IPR050466">
    <property type="entry name" value="Carboxylest/Gibb_receptor"/>
</dbReference>
<dbReference type="InterPro" id="IPR029058">
    <property type="entry name" value="AB_hydrolase_fold"/>
</dbReference>
<name>A0A9Q0K9J7_9MAGN</name>
<dbReference type="AlphaFoldDB" id="A0A9Q0K9J7"/>
<dbReference type="EMBL" id="JAMYWD010000007">
    <property type="protein sequence ID" value="KAJ4966416.1"/>
    <property type="molecule type" value="Genomic_DNA"/>
</dbReference>